<evidence type="ECO:0000313" key="12">
    <source>
        <dbReference type="Proteomes" id="UP001181693"/>
    </source>
</evidence>
<proteinExistence type="inferred from homology"/>
<dbReference type="Gene3D" id="3.30.2310.10">
    <property type="entry name" value="YaeB-like"/>
    <property type="match status" value="1"/>
</dbReference>
<evidence type="ECO:0000256" key="3">
    <source>
        <dbReference type="ARBA" id="ARBA00022691"/>
    </source>
</evidence>
<dbReference type="PANTHER" id="PTHR12818">
    <property type="entry name" value="TRNA (ADENINE(37)-N6)-METHYLTRANSFERASE"/>
    <property type="match status" value="1"/>
</dbReference>
<organism evidence="11 12">
    <name type="scientific">Pyxicephalus adspersus</name>
    <name type="common">African bullfrog</name>
    <dbReference type="NCBI Taxonomy" id="30357"/>
    <lineage>
        <taxon>Eukaryota</taxon>
        <taxon>Metazoa</taxon>
        <taxon>Chordata</taxon>
        <taxon>Craniata</taxon>
        <taxon>Vertebrata</taxon>
        <taxon>Euteleostomi</taxon>
        <taxon>Amphibia</taxon>
        <taxon>Batrachia</taxon>
        <taxon>Anura</taxon>
        <taxon>Neobatrachia</taxon>
        <taxon>Ranoidea</taxon>
        <taxon>Pyxicephalidae</taxon>
        <taxon>Pyxicephalinae</taxon>
        <taxon>Pyxicephalus</taxon>
    </lineage>
</organism>
<dbReference type="AlphaFoldDB" id="A0AAV3ANK0"/>
<dbReference type="Proteomes" id="UP001181693">
    <property type="component" value="Unassembled WGS sequence"/>
</dbReference>
<evidence type="ECO:0000256" key="5">
    <source>
        <dbReference type="ARBA" id="ARBA00033753"/>
    </source>
</evidence>
<feature type="compositionally biased region" description="Low complexity" evidence="9">
    <location>
        <begin position="100"/>
        <end position="114"/>
    </location>
</feature>
<name>A0AAV3ANK0_PYXAD</name>
<keyword evidence="12" id="KW-1185">Reference proteome</keyword>
<evidence type="ECO:0000256" key="7">
    <source>
        <dbReference type="ARBA" id="ARBA00068542"/>
    </source>
</evidence>
<dbReference type="EMBL" id="DYDO01000003">
    <property type="protein sequence ID" value="DBA28212.1"/>
    <property type="molecule type" value="Genomic_DNA"/>
</dbReference>
<evidence type="ECO:0000256" key="9">
    <source>
        <dbReference type="SAM" id="MobiDB-lite"/>
    </source>
</evidence>
<dbReference type="FunFam" id="3.30.2310.10:FF:000002">
    <property type="entry name" value="tRNA methyltransferase O"/>
    <property type="match status" value="1"/>
</dbReference>
<comment type="catalytic activity">
    <reaction evidence="6">
        <text>N(6)-L-threonylcarbamoyladenosine(37) in tRNA + S-adenosyl-L-methionine = N(6)-methyl,N(6)-L-threonylcarbamoyladenosine(37) in tRNA + S-adenosyl-L-homocysteine + H(+)</text>
        <dbReference type="Rhea" id="RHEA:70027"/>
        <dbReference type="Rhea" id="RHEA-COMP:10163"/>
        <dbReference type="Rhea" id="RHEA-COMP:17808"/>
        <dbReference type="ChEBI" id="CHEBI:15378"/>
        <dbReference type="ChEBI" id="CHEBI:57856"/>
        <dbReference type="ChEBI" id="CHEBI:59789"/>
        <dbReference type="ChEBI" id="CHEBI:74418"/>
        <dbReference type="ChEBI" id="CHEBI:188470"/>
    </reaction>
    <physiologicalReaction direction="left-to-right" evidence="6">
        <dbReference type="Rhea" id="RHEA:70028"/>
    </physiologicalReaction>
</comment>
<evidence type="ECO:0000256" key="8">
    <source>
        <dbReference type="ARBA" id="ARBA00079732"/>
    </source>
</evidence>
<dbReference type="GO" id="GO:0008168">
    <property type="term" value="F:methyltransferase activity"/>
    <property type="evidence" value="ECO:0007669"/>
    <property type="project" value="UniProtKB-KW"/>
</dbReference>
<dbReference type="Gene3D" id="2.40.30.70">
    <property type="entry name" value="YaeB-like"/>
    <property type="match status" value="1"/>
</dbReference>
<dbReference type="NCBIfam" id="TIGR00104">
    <property type="entry name" value="tRNA_TsaA"/>
    <property type="match status" value="1"/>
</dbReference>
<reference evidence="11" key="1">
    <citation type="thesis" date="2020" institute="ProQuest LLC" country="789 East Eisenhower Parkway, Ann Arbor, MI, USA">
        <title>Comparative Genomics and Chromosome Evolution.</title>
        <authorList>
            <person name="Mudd A.B."/>
        </authorList>
    </citation>
    <scope>NUCLEOTIDE SEQUENCE</scope>
    <source>
        <strain evidence="11">1538</strain>
        <tissue evidence="11">Blood</tissue>
    </source>
</reference>
<sequence length="548" mass="62374">MVNKVSKKYCLDTEVPGENINLNIPIQCPTSKQKQKPNTHDYTKHILSNKCSRENVNRTQLLLPYKPFSASLWDKRVKFYSNPKNLPKSRTQISTNSLPTLQKNTKHNNTQKQKGIQESSPDYTWKEDKKRLTAILEIQLSSSYYPKARLLPSNIKRYPKIPKTDTEENRKNEVQAKRRGCLLTKPIGYIESCFTEKNGTPRQPSVCSLSRGRLRISKSIFNNPEHSVMDLQQYSHVWILFIFHKNGRLSCKAKVQPPRLNGAKTGVFSTRSPHRPNAIGLTLAKLDKVEGGTLYLSGIDMIHGTPVIDIKPYISEYDSPRPTHSFVGEPREENKQLEGCNITSENHHKTSYKQIDKMCCYSEEYKLETKSEISSSHSEILGEGKDNVALDESSLSIEDSCSLQESSSGQLAKKLNIQDQRTELTYQVSTSLKDGEDSASTCDSFVPTWVTKSPVPKLKVRFTPHAEMELKQFKAACDSGGPSFRYLQSFEEAKCAISTVLSADPRSVYRRNRCLDRLFYFSLDTMHMTCWFGDDFVEVVRIQPVSQT</sequence>
<evidence type="ECO:0000256" key="6">
    <source>
        <dbReference type="ARBA" id="ARBA00051117"/>
    </source>
</evidence>
<dbReference type="CDD" id="cd09281">
    <property type="entry name" value="UPF0066"/>
    <property type="match status" value="1"/>
</dbReference>
<dbReference type="PROSITE" id="PS51668">
    <property type="entry name" value="TSAA_2"/>
    <property type="match status" value="1"/>
</dbReference>
<keyword evidence="3" id="KW-0949">S-adenosyl-L-methionine</keyword>
<comment type="similarity">
    <text evidence="5">Belongs to the tRNA methyltransferase O family.</text>
</comment>
<keyword evidence="1" id="KW-0489">Methyltransferase</keyword>
<evidence type="ECO:0000259" key="10">
    <source>
        <dbReference type="PROSITE" id="PS51668"/>
    </source>
</evidence>
<dbReference type="GO" id="GO:0032259">
    <property type="term" value="P:methylation"/>
    <property type="evidence" value="ECO:0007669"/>
    <property type="project" value="UniProtKB-KW"/>
</dbReference>
<dbReference type="InterPro" id="IPR023370">
    <property type="entry name" value="TrmO-like_N"/>
</dbReference>
<dbReference type="Pfam" id="PF01980">
    <property type="entry name" value="TrmO_N"/>
    <property type="match status" value="1"/>
</dbReference>
<dbReference type="PANTHER" id="PTHR12818:SF0">
    <property type="entry name" value="TRNA (ADENINE(37)-N6)-METHYLTRANSFERASE"/>
    <property type="match status" value="1"/>
</dbReference>
<keyword evidence="4" id="KW-0819">tRNA processing</keyword>
<evidence type="ECO:0000256" key="4">
    <source>
        <dbReference type="ARBA" id="ARBA00022694"/>
    </source>
</evidence>
<dbReference type="InterPro" id="IPR040372">
    <property type="entry name" value="YaeB-like"/>
</dbReference>
<evidence type="ECO:0000256" key="2">
    <source>
        <dbReference type="ARBA" id="ARBA00022679"/>
    </source>
</evidence>
<dbReference type="PROSITE" id="PS01318">
    <property type="entry name" value="TSAA_1"/>
    <property type="match status" value="1"/>
</dbReference>
<feature type="domain" description="TsaA-like" evidence="10">
    <location>
        <begin position="184"/>
        <end position="322"/>
    </location>
</feature>
<dbReference type="SUPFAM" id="SSF118196">
    <property type="entry name" value="YaeB-like"/>
    <property type="match status" value="1"/>
</dbReference>
<dbReference type="InterPro" id="IPR036414">
    <property type="entry name" value="YaeB_N_sf"/>
</dbReference>
<dbReference type="GO" id="GO:0008033">
    <property type="term" value="P:tRNA processing"/>
    <property type="evidence" value="ECO:0007669"/>
    <property type="project" value="UniProtKB-KW"/>
</dbReference>
<keyword evidence="2" id="KW-0808">Transferase</keyword>
<comment type="caution">
    <text evidence="11">The sequence shown here is derived from an EMBL/GenBank/DDBJ whole genome shotgun (WGS) entry which is preliminary data.</text>
</comment>
<protein>
    <recommendedName>
        <fullName evidence="7">tRNA (adenine(37)-N6)-methyltransferase</fullName>
    </recommendedName>
    <alternativeName>
        <fullName evidence="8">tRNA methyltransferase O</fullName>
    </alternativeName>
</protein>
<accession>A0AAV3ANK0</accession>
<gene>
    <name evidence="11" type="ORF">GDO54_008607</name>
</gene>
<dbReference type="FunFam" id="2.40.30.70:FF:000002">
    <property type="entry name" value="tRNA (Adenine(37)-N6)-methyltransferase isoform X1"/>
    <property type="match status" value="1"/>
</dbReference>
<dbReference type="InterPro" id="IPR023368">
    <property type="entry name" value="UPF0066_cons_site"/>
</dbReference>
<dbReference type="InterPro" id="IPR036413">
    <property type="entry name" value="YaeB-like_sf"/>
</dbReference>
<feature type="region of interest" description="Disordered" evidence="9">
    <location>
        <begin position="100"/>
        <end position="120"/>
    </location>
</feature>
<evidence type="ECO:0000256" key="1">
    <source>
        <dbReference type="ARBA" id="ARBA00022603"/>
    </source>
</evidence>
<evidence type="ECO:0000313" key="11">
    <source>
        <dbReference type="EMBL" id="DBA28212.1"/>
    </source>
</evidence>